<dbReference type="InterPro" id="IPR015943">
    <property type="entry name" value="WD40/YVTN_repeat-like_dom_sf"/>
</dbReference>
<keyword evidence="5" id="KW-1185">Reference proteome</keyword>
<dbReference type="Gene3D" id="2.130.10.10">
    <property type="entry name" value="YVTN repeat-like/Quinoprotein amine dehydrogenase"/>
    <property type="match status" value="2"/>
</dbReference>
<dbReference type="EMBL" id="MCRI01000003">
    <property type="protein sequence ID" value="ODN67792.1"/>
    <property type="molecule type" value="Genomic_DNA"/>
</dbReference>
<dbReference type="AlphaFoldDB" id="A0A1E3GUQ4"/>
<dbReference type="SMART" id="SM00320">
    <property type="entry name" value="WD40"/>
    <property type="match status" value="5"/>
</dbReference>
<evidence type="ECO:0000313" key="4">
    <source>
        <dbReference type="EMBL" id="ODN67792.1"/>
    </source>
</evidence>
<dbReference type="PATRIC" id="fig|291169.3.peg.630"/>
<organism evidence="4 5">
    <name type="scientific">Methylophaga muralis</name>
    <dbReference type="NCBI Taxonomy" id="291169"/>
    <lineage>
        <taxon>Bacteria</taxon>
        <taxon>Pseudomonadati</taxon>
        <taxon>Pseudomonadota</taxon>
        <taxon>Gammaproteobacteria</taxon>
        <taxon>Thiotrichales</taxon>
        <taxon>Piscirickettsiaceae</taxon>
        <taxon>Methylophaga</taxon>
    </lineage>
</organism>
<evidence type="ECO:0000256" key="3">
    <source>
        <dbReference type="PROSITE-ProRule" id="PRU00221"/>
    </source>
</evidence>
<name>A0A1E3GUQ4_9GAMM</name>
<dbReference type="Pfam" id="PF00400">
    <property type="entry name" value="WD40"/>
    <property type="match status" value="2"/>
</dbReference>
<dbReference type="SUPFAM" id="SSF50978">
    <property type="entry name" value="WD40 repeat-like"/>
    <property type="match status" value="1"/>
</dbReference>
<keyword evidence="1 3" id="KW-0853">WD repeat</keyword>
<dbReference type="Proteomes" id="UP000094379">
    <property type="component" value="Unassembled WGS sequence"/>
</dbReference>
<evidence type="ECO:0000256" key="1">
    <source>
        <dbReference type="ARBA" id="ARBA00022574"/>
    </source>
</evidence>
<dbReference type="InterPro" id="IPR019775">
    <property type="entry name" value="WD40_repeat_CS"/>
</dbReference>
<accession>A0A1E3GUQ4</accession>
<dbReference type="PROSITE" id="PS50082">
    <property type="entry name" value="WD_REPEATS_2"/>
    <property type="match status" value="3"/>
</dbReference>
<feature type="repeat" description="WD" evidence="3">
    <location>
        <begin position="28"/>
        <end position="69"/>
    </location>
</feature>
<protein>
    <submittedName>
        <fullName evidence="4">WD domain, G-beta repeat</fullName>
    </submittedName>
</protein>
<gene>
    <name evidence="4" type="ORF">A9E74_00628</name>
</gene>
<dbReference type="PROSITE" id="PS00678">
    <property type="entry name" value="WD_REPEATS_1"/>
    <property type="match status" value="2"/>
</dbReference>
<reference evidence="4 5" key="1">
    <citation type="submission" date="2016-07" db="EMBL/GenBank/DDBJ databases">
        <title>Draft Genome Sequence of Methylophaga muralis Bur 1.</title>
        <authorList>
            <person name="Vasilenko O.V."/>
            <person name="Doronina N.V."/>
            <person name="Shmareva M.N."/>
            <person name="Tarlachkov S.V."/>
            <person name="Mustakhimov I."/>
            <person name="Trotsenko Y.A."/>
        </authorList>
    </citation>
    <scope>NUCLEOTIDE SEQUENCE [LARGE SCALE GENOMIC DNA]</scope>
    <source>
        <strain evidence="4 5">Bur 1</strain>
    </source>
</reference>
<dbReference type="RefSeq" id="WP_069295168.1">
    <property type="nucleotide sequence ID" value="NZ_MCRI01000003.1"/>
</dbReference>
<dbReference type="PROSITE" id="PS50294">
    <property type="entry name" value="WD_REPEATS_REGION"/>
    <property type="match status" value="1"/>
</dbReference>
<dbReference type="STRING" id="291169.A9E74_00628"/>
<comment type="caution">
    <text evidence="4">The sequence shown here is derived from an EMBL/GenBank/DDBJ whole genome shotgun (WGS) entry which is preliminary data.</text>
</comment>
<dbReference type="PANTHER" id="PTHR19879">
    <property type="entry name" value="TRANSCRIPTION INITIATION FACTOR TFIID"/>
    <property type="match status" value="1"/>
</dbReference>
<proteinExistence type="predicted"/>
<dbReference type="InterPro" id="IPR001680">
    <property type="entry name" value="WD40_rpt"/>
</dbReference>
<feature type="repeat" description="WD" evidence="3">
    <location>
        <begin position="207"/>
        <end position="245"/>
    </location>
</feature>
<evidence type="ECO:0000313" key="5">
    <source>
        <dbReference type="Proteomes" id="UP000094379"/>
    </source>
</evidence>
<feature type="repeat" description="WD" evidence="3">
    <location>
        <begin position="170"/>
        <end position="204"/>
    </location>
</feature>
<dbReference type="PANTHER" id="PTHR19879:SF9">
    <property type="entry name" value="TRANSCRIPTION INITIATION FACTOR TFIID SUBUNIT 5"/>
    <property type="match status" value="1"/>
</dbReference>
<keyword evidence="2" id="KW-0677">Repeat</keyword>
<evidence type="ECO:0000256" key="2">
    <source>
        <dbReference type="ARBA" id="ARBA00022737"/>
    </source>
</evidence>
<dbReference type="InterPro" id="IPR036322">
    <property type="entry name" value="WD40_repeat_dom_sf"/>
</dbReference>
<sequence length="343" mass="37941">MQSISRFILPGLLLLLSGCEGQPQQTYQWQHSDGSYAATFSADGQFLLSADVDAAARLWNLQNNQVKYSWQSQQQETVRSTSVALAKSSPVAATVEFDTVMLWNTQSGMPENRLTFPLRIKSLDISPDGRFLLLALADSTAVYFDITANQVRHVFEHDGAAVDSPVKHPINTVAISPDGKTALTGGDDRTARLWDLQNGEQLQNWVHGNNVNLVKFDPQSRFVFTAADNDHSYLWSLADGSQQSQLRSSAWPKSMPIPDFPVFTTTTTAVNFSQDGMLLVTGHAAERLCVWQLPQGDKLRCWKVTRQNPLNPGMVIQAVSFVANDSAVLSIAGTGEAQQWQWR</sequence>
<dbReference type="PROSITE" id="PS51257">
    <property type="entry name" value="PROKAR_LIPOPROTEIN"/>
    <property type="match status" value="1"/>
</dbReference>